<gene>
    <name evidence="3" type="ORF">JD77_00207</name>
</gene>
<sequence length="146" mass="15321">MVVFLVWLLWPADPTKREREYRAETACLLTGEKGVADPDAAPVWAGMQEASVVTHVKVQYLEVSGPQTAENAETFLASLAQSKCDLILTVGSVPVGALRATAARFPSVHFVGIGGGSAADNVSVVSVDGPDSARRKTKELVASLAA</sequence>
<feature type="domain" description="ABC transporter substrate-binding protein PnrA-like" evidence="2">
    <location>
        <begin position="43"/>
        <end position="126"/>
    </location>
</feature>
<dbReference type="Pfam" id="PF02608">
    <property type="entry name" value="Bmp"/>
    <property type="match status" value="1"/>
</dbReference>
<keyword evidence="1" id="KW-0732">Signal</keyword>
<keyword evidence="4" id="KW-1185">Reference proteome</keyword>
<organism evidence="3 4">
    <name type="scientific">Micromonospora olivasterospora</name>
    <dbReference type="NCBI Taxonomy" id="1880"/>
    <lineage>
        <taxon>Bacteria</taxon>
        <taxon>Bacillati</taxon>
        <taxon>Actinomycetota</taxon>
        <taxon>Actinomycetes</taxon>
        <taxon>Micromonosporales</taxon>
        <taxon>Micromonosporaceae</taxon>
        <taxon>Micromonospora</taxon>
    </lineage>
</organism>
<dbReference type="RefSeq" id="WP_145772634.1">
    <property type="nucleotide sequence ID" value="NZ_BAAATQ010000092.1"/>
</dbReference>
<reference evidence="3 4" key="1">
    <citation type="submission" date="2019-07" db="EMBL/GenBank/DDBJ databases">
        <title>R&amp;d 2014.</title>
        <authorList>
            <person name="Klenk H.-P."/>
        </authorList>
    </citation>
    <scope>NUCLEOTIDE SEQUENCE [LARGE SCALE GENOMIC DNA]</scope>
    <source>
        <strain evidence="3 4">DSM 43868</strain>
    </source>
</reference>
<protein>
    <submittedName>
        <fullName evidence="3">Basic membrane protein</fullName>
    </submittedName>
</protein>
<name>A0A562I2U0_MICOL</name>
<evidence type="ECO:0000313" key="4">
    <source>
        <dbReference type="Proteomes" id="UP000319825"/>
    </source>
</evidence>
<dbReference type="OrthoDB" id="4217521at2"/>
<comment type="caution">
    <text evidence="3">The sequence shown here is derived from an EMBL/GenBank/DDBJ whole genome shotgun (WGS) entry which is preliminary data.</text>
</comment>
<dbReference type="Proteomes" id="UP000319825">
    <property type="component" value="Unassembled WGS sequence"/>
</dbReference>
<dbReference type="AlphaFoldDB" id="A0A562I2U0"/>
<accession>A0A562I2U0</accession>
<evidence type="ECO:0000259" key="2">
    <source>
        <dbReference type="Pfam" id="PF02608"/>
    </source>
</evidence>
<dbReference type="InterPro" id="IPR003760">
    <property type="entry name" value="PnrA-like"/>
</dbReference>
<evidence type="ECO:0000256" key="1">
    <source>
        <dbReference type="ARBA" id="ARBA00022729"/>
    </source>
</evidence>
<evidence type="ECO:0000313" key="3">
    <source>
        <dbReference type="EMBL" id="TWH65272.1"/>
    </source>
</evidence>
<proteinExistence type="predicted"/>
<dbReference type="Gene3D" id="3.40.50.2300">
    <property type="match status" value="1"/>
</dbReference>
<dbReference type="EMBL" id="VLKE01000001">
    <property type="protein sequence ID" value="TWH65272.1"/>
    <property type="molecule type" value="Genomic_DNA"/>
</dbReference>
<dbReference type="GO" id="GO:0005886">
    <property type="term" value="C:plasma membrane"/>
    <property type="evidence" value="ECO:0007669"/>
    <property type="project" value="InterPro"/>
</dbReference>